<evidence type="ECO:0000313" key="3">
    <source>
        <dbReference type="Proteomes" id="UP000298213"/>
    </source>
</evidence>
<dbReference type="PANTHER" id="PTHR10443">
    <property type="entry name" value="MICROSOMAL DIPEPTIDASE"/>
    <property type="match status" value="1"/>
</dbReference>
<dbReference type="GO" id="GO:0006508">
    <property type="term" value="P:proteolysis"/>
    <property type="evidence" value="ECO:0007669"/>
    <property type="project" value="InterPro"/>
</dbReference>
<dbReference type="RefSeq" id="WP_135086519.1">
    <property type="nucleotide sequence ID" value="NZ_SPDV01000018.1"/>
</dbReference>
<comment type="caution">
    <text evidence="2">The sequence shown here is derived from an EMBL/GenBank/DDBJ whole genome shotgun (WGS) entry which is preliminary data.</text>
</comment>
<feature type="chain" id="PRO_5021419672" evidence="1">
    <location>
        <begin position="20"/>
        <end position="401"/>
    </location>
</feature>
<evidence type="ECO:0000313" key="2">
    <source>
        <dbReference type="EMBL" id="TFI58234.1"/>
    </source>
</evidence>
<dbReference type="Proteomes" id="UP000298213">
    <property type="component" value="Unassembled WGS sequence"/>
</dbReference>
<dbReference type="OrthoDB" id="9804920at2"/>
<dbReference type="EMBL" id="SPDV01000018">
    <property type="protein sequence ID" value="TFI58234.1"/>
    <property type="molecule type" value="Genomic_DNA"/>
</dbReference>
<proteinExistence type="predicted"/>
<dbReference type="Gene3D" id="3.20.20.140">
    <property type="entry name" value="Metal-dependent hydrolases"/>
    <property type="match status" value="1"/>
</dbReference>
<sequence length="401" mass="44043">MRIAPFVTFGLALAAPAPAHPQVSPADRLAHEEMLVLDTHLDTPVLFERQGWDFSRWHEYAWDNSQVDIPRMEAGGLDGGFFVIYTSQGSLDPAAMAKAKADALMRATAIQRVVASHPDKLAFATTADDAERLHKEGKHIVFQSIENSYPLGDDLSLLGTYYRLGVRMAGPVHSKNNQFGDSATDTPRWNGLSPLGRQWVAEMNRLGMIIDGSHSSDAVFDQMLALSKAPIILSHSGPKAMFDHKRNIDDERMRKLAKAGGVMFVNSVFLVPFDNSEERGAITDRQESWETLSPADRRRLVAEKTALDATHPYTTANFELYMKSLLHTIAVMGVDHVGLGADWDGGGGVLGMEDVSALPLITARLRKEGFKDADIAKIMGGNLLRVMRAVQAQAEKAPARR</sequence>
<dbReference type="InterPro" id="IPR008257">
    <property type="entry name" value="Pept_M19"/>
</dbReference>
<dbReference type="InterPro" id="IPR032466">
    <property type="entry name" value="Metal_Hydrolase"/>
</dbReference>
<accession>A0A4Y8ZQJ2</accession>
<evidence type="ECO:0000256" key="1">
    <source>
        <dbReference type="SAM" id="SignalP"/>
    </source>
</evidence>
<keyword evidence="1" id="KW-0732">Signal</keyword>
<dbReference type="GO" id="GO:0070573">
    <property type="term" value="F:metallodipeptidase activity"/>
    <property type="evidence" value="ECO:0007669"/>
    <property type="project" value="InterPro"/>
</dbReference>
<protein>
    <submittedName>
        <fullName evidence="2">Membrane dipeptidase</fullName>
    </submittedName>
</protein>
<feature type="signal peptide" evidence="1">
    <location>
        <begin position="1"/>
        <end position="19"/>
    </location>
</feature>
<keyword evidence="3" id="KW-1185">Reference proteome</keyword>
<dbReference type="Gene3D" id="1.10.287.650">
    <property type="entry name" value="L27 domain"/>
    <property type="match status" value="1"/>
</dbReference>
<dbReference type="Pfam" id="PF01244">
    <property type="entry name" value="Peptidase_M19"/>
    <property type="match status" value="1"/>
</dbReference>
<name>A0A4Y8ZQJ2_9SPHN</name>
<dbReference type="PROSITE" id="PS51365">
    <property type="entry name" value="RENAL_DIPEPTIDASE_2"/>
    <property type="match status" value="1"/>
</dbReference>
<dbReference type="CDD" id="cd01301">
    <property type="entry name" value="rDP_like"/>
    <property type="match status" value="1"/>
</dbReference>
<reference evidence="2 3" key="1">
    <citation type="submission" date="2019-03" db="EMBL/GenBank/DDBJ databases">
        <title>Genome sequence of Sphingomonas sp. 17J27-24.</title>
        <authorList>
            <person name="Kim M."/>
            <person name="Maeng S."/>
            <person name="Sathiyaraj S."/>
        </authorList>
    </citation>
    <scope>NUCLEOTIDE SEQUENCE [LARGE SCALE GENOMIC DNA]</scope>
    <source>
        <strain evidence="2 3">17J27-24</strain>
    </source>
</reference>
<organism evidence="2 3">
    <name type="scientific">Sphingomonas parva</name>
    <dbReference type="NCBI Taxonomy" id="2555898"/>
    <lineage>
        <taxon>Bacteria</taxon>
        <taxon>Pseudomonadati</taxon>
        <taxon>Pseudomonadota</taxon>
        <taxon>Alphaproteobacteria</taxon>
        <taxon>Sphingomonadales</taxon>
        <taxon>Sphingomonadaceae</taxon>
        <taxon>Sphingomonas</taxon>
    </lineage>
</organism>
<dbReference type="AlphaFoldDB" id="A0A4Y8ZQJ2"/>
<dbReference type="SUPFAM" id="SSF51556">
    <property type="entry name" value="Metallo-dependent hydrolases"/>
    <property type="match status" value="1"/>
</dbReference>
<dbReference type="PANTHER" id="PTHR10443:SF12">
    <property type="entry name" value="DIPEPTIDASE"/>
    <property type="match status" value="1"/>
</dbReference>
<gene>
    <name evidence="2" type="ORF">E2493_10595</name>
</gene>